<name>A0A2P6QUF3_ROSCH</name>
<evidence type="ECO:0000313" key="1">
    <source>
        <dbReference type="EMBL" id="PRQ37774.1"/>
    </source>
</evidence>
<dbReference type="EMBL" id="PDCK01000042">
    <property type="protein sequence ID" value="PRQ37774.1"/>
    <property type="molecule type" value="Genomic_DNA"/>
</dbReference>
<evidence type="ECO:0000313" key="2">
    <source>
        <dbReference type="Proteomes" id="UP000238479"/>
    </source>
</evidence>
<gene>
    <name evidence="1" type="ORF">RchiOBHm_Chr4g0406371</name>
</gene>
<accession>A0A2P6QUF3</accession>
<keyword evidence="2" id="KW-1185">Reference proteome</keyword>
<proteinExistence type="predicted"/>
<protein>
    <submittedName>
        <fullName evidence="1">Uncharacterized protein</fullName>
    </submittedName>
</protein>
<reference evidence="1 2" key="1">
    <citation type="journal article" date="2018" name="Nat. Genet.">
        <title>The Rosa genome provides new insights in the design of modern roses.</title>
        <authorList>
            <person name="Bendahmane M."/>
        </authorList>
    </citation>
    <scope>NUCLEOTIDE SEQUENCE [LARGE SCALE GENOMIC DNA]</scope>
    <source>
        <strain evidence="2">cv. Old Blush</strain>
    </source>
</reference>
<dbReference type="AlphaFoldDB" id="A0A2P6QUF3"/>
<organism evidence="1 2">
    <name type="scientific">Rosa chinensis</name>
    <name type="common">China rose</name>
    <dbReference type="NCBI Taxonomy" id="74649"/>
    <lineage>
        <taxon>Eukaryota</taxon>
        <taxon>Viridiplantae</taxon>
        <taxon>Streptophyta</taxon>
        <taxon>Embryophyta</taxon>
        <taxon>Tracheophyta</taxon>
        <taxon>Spermatophyta</taxon>
        <taxon>Magnoliopsida</taxon>
        <taxon>eudicotyledons</taxon>
        <taxon>Gunneridae</taxon>
        <taxon>Pentapetalae</taxon>
        <taxon>rosids</taxon>
        <taxon>fabids</taxon>
        <taxon>Rosales</taxon>
        <taxon>Rosaceae</taxon>
        <taxon>Rosoideae</taxon>
        <taxon>Rosoideae incertae sedis</taxon>
        <taxon>Rosa</taxon>
    </lineage>
</organism>
<dbReference type="Gramene" id="PRQ37774">
    <property type="protein sequence ID" value="PRQ37774"/>
    <property type="gene ID" value="RchiOBHm_Chr4g0406371"/>
</dbReference>
<dbReference type="Proteomes" id="UP000238479">
    <property type="component" value="Chromosome 4"/>
</dbReference>
<comment type="caution">
    <text evidence="1">The sequence shown here is derived from an EMBL/GenBank/DDBJ whole genome shotgun (WGS) entry which is preliminary data.</text>
</comment>
<sequence length="40" mass="4855">MWFKLANAFARISNSFNFQAETSFSYLFFELKHLFLLFLN</sequence>